<dbReference type="FunFam" id="3.60.40.10:FF:000055">
    <property type="entry name" value="Adenylate cyclase AcyA"/>
    <property type="match status" value="1"/>
</dbReference>
<dbReference type="InterPro" id="IPR055071">
    <property type="entry name" value="RA_PHLPP-like"/>
</dbReference>
<keyword evidence="13" id="KW-0115">cAMP biosynthesis</keyword>
<dbReference type="CDD" id="cd00143">
    <property type="entry name" value="PP2Cc"/>
    <property type="match status" value="1"/>
</dbReference>
<keyword evidence="22" id="KW-1185">Reference proteome</keyword>
<dbReference type="SUPFAM" id="SSF52058">
    <property type="entry name" value="L domain-like"/>
    <property type="match status" value="2"/>
</dbReference>
<dbReference type="EC" id="4.6.1.1" evidence="5"/>
<comment type="function">
    <text evidence="3">Plays essential roles in regulation of cellular metabolism by catalyzing the synthesis of a second messenger, cAMP.</text>
</comment>
<dbReference type="SMART" id="SM00332">
    <property type="entry name" value="PP2Cc"/>
    <property type="match status" value="1"/>
</dbReference>
<dbReference type="Proteomes" id="UP000053958">
    <property type="component" value="Unassembled WGS sequence"/>
</dbReference>
<feature type="compositionally biased region" description="Low complexity" evidence="17">
    <location>
        <begin position="1111"/>
        <end position="1129"/>
    </location>
</feature>
<dbReference type="SMART" id="SM00364">
    <property type="entry name" value="LRR_BAC"/>
    <property type="match status" value="9"/>
</dbReference>
<dbReference type="InterPro" id="IPR029787">
    <property type="entry name" value="Nucleotide_cyclase"/>
</dbReference>
<feature type="region of interest" description="Disordered" evidence="17">
    <location>
        <begin position="1100"/>
        <end position="1132"/>
    </location>
</feature>
<feature type="compositionally biased region" description="Low complexity" evidence="17">
    <location>
        <begin position="141"/>
        <end position="152"/>
    </location>
</feature>
<feature type="compositionally biased region" description="Basic and acidic residues" evidence="17">
    <location>
        <begin position="518"/>
        <end position="533"/>
    </location>
</feature>
<dbReference type="SMART" id="SM00044">
    <property type="entry name" value="CYCc"/>
    <property type="match status" value="1"/>
</dbReference>
<protein>
    <recommendedName>
        <fullName evidence="6">Adenylate cyclase</fullName>
        <ecNumber evidence="5">4.6.1.1</ecNumber>
    </recommendedName>
    <alternativeName>
        <fullName evidence="15">ATP pyrophosphate-lyase</fullName>
    </alternativeName>
    <alternativeName>
        <fullName evidence="16">Adenylyl cyclase</fullName>
    </alternativeName>
</protein>
<dbReference type="Pfam" id="PF00211">
    <property type="entry name" value="Guanylate_cyc"/>
    <property type="match status" value="1"/>
</dbReference>
<evidence type="ECO:0000259" key="19">
    <source>
        <dbReference type="PROSITE" id="PS50200"/>
    </source>
</evidence>
<evidence type="ECO:0000256" key="9">
    <source>
        <dbReference type="ARBA" id="ARBA00022737"/>
    </source>
</evidence>
<feature type="compositionally biased region" description="Low complexity" evidence="17">
    <location>
        <begin position="2139"/>
        <end position="2154"/>
    </location>
</feature>
<evidence type="ECO:0000256" key="7">
    <source>
        <dbReference type="ARBA" id="ARBA00022614"/>
    </source>
</evidence>
<name>A0A0F4YS28_RASE3</name>
<dbReference type="PROSITE" id="PS51746">
    <property type="entry name" value="PPM_2"/>
    <property type="match status" value="1"/>
</dbReference>
<dbReference type="InterPro" id="IPR001054">
    <property type="entry name" value="A/G_cyclase"/>
</dbReference>
<evidence type="ECO:0000256" key="3">
    <source>
        <dbReference type="ARBA" id="ARBA00003896"/>
    </source>
</evidence>
<keyword evidence="12" id="KW-0460">Magnesium</keyword>
<comment type="similarity">
    <text evidence="4">Belongs to the adenylyl cyclase class-3 family.</text>
</comment>
<dbReference type="GO" id="GO:0000287">
    <property type="term" value="F:magnesium ion binding"/>
    <property type="evidence" value="ECO:0007669"/>
    <property type="project" value="InterPro"/>
</dbReference>
<dbReference type="CDD" id="cd07302">
    <property type="entry name" value="CHD"/>
    <property type="match status" value="1"/>
</dbReference>
<feature type="domain" description="Ras-associating" evidence="19">
    <location>
        <begin position="621"/>
        <end position="710"/>
    </location>
</feature>
<evidence type="ECO:0000256" key="15">
    <source>
        <dbReference type="ARBA" id="ARBA00032597"/>
    </source>
</evidence>
<comment type="cofactor">
    <cofactor evidence="2">
        <name>Mg(2+)</name>
        <dbReference type="ChEBI" id="CHEBI:18420"/>
    </cofactor>
</comment>
<evidence type="ECO:0000259" key="18">
    <source>
        <dbReference type="PROSITE" id="PS50125"/>
    </source>
</evidence>
<feature type="compositionally biased region" description="Low complexity" evidence="17">
    <location>
        <begin position="384"/>
        <end position="397"/>
    </location>
</feature>
<feature type="compositionally biased region" description="Polar residues" evidence="17">
    <location>
        <begin position="402"/>
        <end position="412"/>
    </location>
</feature>
<dbReference type="SMART" id="SM00369">
    <property type="entry name" value="LRR_TYP"/>
    <property type="match status" value="10"/>
</dbReference>
<keyword evidence="7" id="KW-0433">Leucine-rich repeat</keyword>
<dbReference type="FunFam" id="3.80.10.10:FF:000305">
    <property type="entry name" value="Adenylate cyclase AcyA"/>
    <property type="match status" value="1"/>
</dbReference>
<dbReference type="SMART" id="SM00365">
    <property type="entry name" value="LRR_SD22"/>
    <property type="match status" value="6"/>
</dbReference>
<dbReference type="InterPro" id="IPR003591">
    <property type="entry name" value="Leu-rich_rpt_typical-subtyp"/>
</dbReference>
<feature type="compositionally biased region" description="Polar residues" evidence="17">
    <location>
        <begin position="193"/>
        <end position="206"/>
    </location>
</feature>
<feature type="compositionally biased region" description="Polar residues" evidence="17">
    <location>
        <begin position="319"/>
        <end position="329"/>
    </location>
</feature>
<feature type="compositionally biased region" description="Basic and acidic residues" evidence="17">
    <location>
        <begin position="30"/>
        <end position="39"/>
    </location>
</feature>
<evidence type="ECO:0000313" key="22">
    <source>
        <dbReference type="Proteomes" id="UP000053958"/>
    </source>
</evidence>
<feature type="region of interest" description="Disordered" evidence="17">
    <location>
        <begin position="109"/>
        <end position="533"/>
    </location>
</feature>
<feature type="compositionally biased region" description="Polar residues" evidence="17">
    <location>
        <begin position="1177"/>
        <end position="1196"/>
    </location>
</feature>
<evidence type="ECO:0000256" key="16">
    <source>
        <dbReference type="ARBA" id="ARBA00032637"/>
    </source>
</evidence>
<evidence type="ECO:0000256" key="11">
    <source>
        <dbReference type="ARBA" id="ARBA00022840"/>
    </source>
</evidence>
<dbReference type="GeneID" id="25317216"/>
<dbReference type="InterPro" id="IPR013716">
    <property type="entry name" value="Adenylate_cyclase_G-a-bd"/>
</dbReference>
<evidence type="ECO:0000256" key="8">
    <source>
        <dbReference type="ARBA" id="ARBA00022723"/>
    </source>
</evidence>
<keyword evidence="14 21" id="KW-0456">Lyase</keyword>
<feature type="compositionally biased region" description="Low complexity" evidence="17">
    <location>
        <begin position="444"/>
        <end position="456"/>
    </location>
</feature>
<feature type="compositionally biased region" description="Basic and acidic residues" evidence="17">
    <location>
        <begin position="492"/>
        <end position="503"/>
    </location>
</feature>
<dbReference type="EMBL" id="LASV01000205">
    <property type="protein sequence ID" value="KKA21102.1"/>
    <property type="molecule type" value="Genomic_DNA"/>
</dbReference>
<dbReference type="PROSITE" id="PS51450">
    <property type="entry name" value="LRR"/>
    <property type="match status" value="4"/>
</dbReference>
<dbReference type="OrthoDB" id="2021138at2759"/>
<dbReference type="GO" id="GO:0035556">
    <property type="term" value="P:intracellular signal transduction"/>
    <property type="evidence" value="ECO:0007669"/>
    <property type="project" value="InterPro"/>
</dbReference>
<feature type="compositionally biased region" description="Basic and acidic residues" evidence="17">
    <location>
        <begin position="367"/>
        <end position="380"/>
    </location>
</feature>
<dbReference type="PANTHER" id="PTHR48057">
    <property type="entry name" value="LEUCINE-RICH REPEAT SERINE/THREONINE-PROTEIN KINASE 1"/>
    <property type="match status" value="1"/>
</dbReference>
<dbReference type="SMART" id="SM00789">
    <property type="entry name" value="Ad_cyc_g-alpha"/>
    <property type="match status" value="1"/>
</dbReference>
<dbReference type="Gene3D" id="3.30.70.1230">
    <property type="entry name" value="Nucleotide cyclase"/>
    <property type="match status" value="1"/>
</dbReference>
<dbReference type="InterPro" id="IPR000159">
    <property type="entry name" value="RA_dom"/>
</dbReference>
<evidence type="ECO:0000256" key="12">
    <source>
        <dbReference type="ARBA" id="ARBA00022842"/>
    </source>
</evidence>
<feature type="compositionally biased region" description="Polar residues" evidence="17">
    <location>
        <begin position="18"/>
        <end position="29"/>
    </location>
</feature>
<feature type="compositionally biased region" description="Low complexity" evidence="17">
    <location>
        <begin position="227"/>
        <end position="236"/>
    </location>
</feature>
<feature type="domain" description="Guanylate cyclase" evidence="18">
    <location>
        <begin position="1742"/>
        <end position="1879"/>
    </location>
</feature>
<dbReference type="Pfam" id="PF00560">
    <property type="entry name" value="LRR_1"/>
    <property type="match status" value="1"/>
</dbReference>
<evidence type="ECO:0000259" key="20">
    <source>
        <dbReference type="PROSITE" id="PS51746"/>
    </source>
</evidence>
<feature type="compositionally biased region" description="Polar residues" evidence="17">
    <location>
        <begin position="154"/>
        <end position="177"/>
    </location>
</feature>
<dbReference type="Pfam" id="PF08509">
    <property type="entry name" value="Ad_cyc_g-alpha"/>
    <property type="match status" value="1"/>
</dbReference>
<evidence type="ECO:0000256" key="17">
    <source>
        <dbReference type="SAM" id="MobiDB-lite"/>
    </source>
</evidence>
<keyword evidence="8" id="KW-0479">Metal-binding</keyword>
<dbReference type="GO" id="GO:0004016">
    <property type="term" value="F:adenylate cyclase activity"/>
    <property type="evidence" value="ECO:0007669"/>
    <property type="project" value="UniProtKB-EC"/>
</dbReference>
<gene>
    <name evidence="21" type="ORF">T310_4869</name>
</gene>
<proteinExistence type="inferred from homology"/>
<accession>A0A0F4YS28</accession>
<feature type="region of interest" description="Disordered" evidence="17">
    <location>
        <begin position="1153"/>
        <end position="1196"/>
    </location>
</feature>
<dbReference type="GO" id="GO:0006171">
    <property type="term" value="P:cAMP biosynthetic process"/>
    <property type="evidence" value="ECO:0007669"/>
    <property type="project" value="UniProtKB-KW"/>
</dbReference>
<dbReference type="SUPFAM" id="SSF81606">
    <property type="entry name" value="PP2C-like"/>
    <property type="match status" value="1"/>
</dbReference>
<dbReference type="Pfam" id="PF13855">
    <property type="entry name" value="LRR_8"/>
    <property type="match status" value="1"/>
</dbReference>
<dbReference type="PROSITE" id="PS50200">
    <property type="entry name" value="RA"/>
    <property type="match status" value="1"/>
</dbReference>
<dbReference type="RefSeq" id="XP_013327714.1">
    <property type="nucleotide sequence ID" value="XM_013472260.1"/>
</dbReference>
<keyword evidence="10" id="KW-0547">Nucleotide-binding</keyword>
<dbReference type="SUPFAM" id="SSF55073">
    <property type="entry name" value="Nucleotide cyclase"/>
    <property type="match status" value="1"/>
</dbReference>
<evidence type="ECO:0000256" key="4">
    <source>
        <dbReference type="ARBA" id="ARBA00005381"/>
    </source>
</evidence>
<dbReference type="FunFam" id="3.80.10.10:FF:000580">
    <property type="entry name" value="Adenylate cyclase AcyA"/>
    <property type="match status" value="1"/>
</dbReference>
<evidence type="ECO:0000313" key="21">
    <source>
        <dbReference type="EMBL" id="KKA21102.1"/>
    </source>
</evidence>
<dbReference type="FunFam" id="3.80.10.10:FF:000220">
    <property type="entry name" value="Adenylate cyclase AcyA"/>
    <property type="match status" value="1"/>
</dbReference>
<dbReference type="InterPro" id="IPR052595">
    <property type="entry name" value="LRRC69/RLP"/>
</dbReference>
<evidence type="ECO:0000256" key="5">
    <source>
        <dbReference type="ARBA" id="ARBA00012201"/>
    </source>
</evidence>
<dbReference type="Pfam" id="PF23010">
    <property type="entry name" value="RA_3"/>
    <property type="match status" value="1"/>
</dbReference>
<evidence type="ECO:0000256" key="14">
    <source>
        <dbReference type="ARBA" id="ARBA00023239"/>
    </source>
</evidence>
<dbReference type="PROSITE" id="PS50125">
    <property type="entry name" value="GUANYLATE_CYCLASE_2"/>
    <property type="match status" value="1"/>
</dbReference>
<evidence type="ECO:0000256" key="10">
    <source>
        <dbReference type="ARBA" id="ARBA00022741"/>
    </source>
</evidence>
<dbReference type="Gene3D" id="3.80.10.10">
    <property type="entry name" value="Ribonuclease Inhibitor"/>
    <property type="match status" value="4"/>
</dbReference>
<evidence type="ECO:0000256" key="13">
    <source>
        <dbReference type="ARBA" id="ARBA00022998"/>
    </source>
</evidence>
<feature type="region of interest" description="Disordered" evidence="17">
    <location>
        <begin position="1"/>
        <end position="90"/>
    </location>
</feature>
<dbReference type="InterPro" id="IPR032675">
    <property type="entry name" value="LRR_dom_sf"/>
</dbReference>
<dbReference type="SMART" id="SM00314">
    <property type="entry name" value="RA"/>
    <property type="match status" value="1"/>
</dbReference>
<keyword evidence="11" id="KW-0067">ATP-binding</keyword>
<comment type="catalytic activity">
    <reaction evidence="1">
        <text>ATP = 3',5'-cyclic AMP + diphosphate</text>
        <dbReference type="Rhea" id="RHEA:15389"/>
        <dbReference type="ChEBI" id="CHEBI:30616"/>
        <dbReference type="ChEBI" id="CHEBI:33019"/>
        <dbReference type="ChEBI" id="CHEBI:58165"/>
        <dbReference type="EC" id="4.6.1.1"/>
    </reaction>
</comment>
<dbReference type="InterPro" id="IPR001932">
    <property type="entry name" value="PPM-type_phosphatase-like_dom"/>
</dbReference>
<dbReference type="STRING" id="1408163.A0A0F4YS28"/>
<keyword evidence="9" id="KW-0677">Repeat</keyword>
<feature type="region of interest" description="Disordered" evidence="17">
    <location>
        <begin position="2115"/>
        <end position="2163"/>
    </location>
</feature>
<dbReference type="Gene3D" id="3.60.40.10">
    <property type="entry name" value="PPM-type phosphatase domain"/>
    <property type="match status" value="1"/>
</dbReference>
<organism evidence="21 22">
    <name type="scientific">Rasamsonia emersonii (strain ATCC 16479 / CBS 393.64 / IMI 116815)</name>
    <dbReference type="NCBI Taxonomy" id="1408163"/>
    <lineage>
        <taxon>Eukaryota</taxon>
        <taxon>Fungi</taxon>
        <taxon>Dikarya</taxon>
        <taxon>Ascomycota</taxon>
        <taxon>Pezizomycotina</taxon>
        <taxon>Eurotiomycetes</taxon>
        <taxon>Eurotiomycetidae</taxon>
        <taxon>Eurotiales</taxon>
        <taxon>Trichocomaceae</taxon>
        <taxon>Rasamsonia</taxon>
    </lineage>
</organism>
<feature type="domain" description="PPM-type phosphatase" evidence="20">
    <location>
        <begin position="1406"/>
        <end position="1681"/>
    </location>
</feature>
<feature type="compositionally biased region" description="Basic and acidic residues" evidence="17">
    <location>
        <begin position="242"/>
        <end position="253"/>
    </location>
</feature>
<sequence>MARRDGDHVPLGGRHGSESSTGSWHSQSTVKEEHYERVVRHGAVNGHGVSQNSNETRSESDSEQSQDDLYTSMFPDSPQLSPTDQRKLPGLGNYRKALAVLGADDYFSLNTQQSAPPPVSYLTLNPIAHEPLDPTWPPSSSPTSATGPSGASFLNDSSEQENSPKSPAFRSETTATDTPDFGHLRDHRRPSEASATTVSSIGSKSSQHAKFRKRLQEFFGEDAHGGSNSRQSSDSSLPHLLGSRERSAFRDRNNSVGARSAPEKPGDGTSSPKPSRPRTPLPSSEVAPWMYQSSDDIRQYGEAPVRPEPTEPDSHRFLHTSNGASSSSQKESHKLPFPPHRHSRSRDGKPPSSGSGDSSLHPPRSSSGRDDTDPNLRLHDAGGLLTATAMSSSSTLAGARSASPTPSSQSAFLQHRDSSGQDSPGVPPNKRSLFDKIRIPKPPSSLKSLPGSSKSLQDPLKGTSRIAKRDLSPARRRRQGSLDSSGLGQRGDSSEFERKKESGRGISLNPSKLRGRRHEGFSSKDPKNTSEHESLWTFDTNLDHMEGIISEPRPLSPTDQGGGIFDGGVPPEDVTKKGMPVGHWDAPESWQVRKHGDDIVRSLPQFDDEIDSSMQDDGLMYFIRVFRIDSTFATLSAPLNATVADILLLLGRKSFLQDDLGNYEIVLRKNDLSRQLEHGERPILIQKRLLEQVGYQPTDRIEDIGREDHSYLCRFIFLPTKLSGYASLENDPGFNKSQKFSHVDLQGRSLVTIPITLYKRASEIISLNLSRNLALDVPSDFIQSCINLREIKFMSNEAWRLPPSISLATRLTYLDVSNNRLEQLTHSNLDQLQGLVSIKMANNKLSSLPPYFGNFMSLRSLNLSSNCFQVFPEFLCNLPSLVDLDISFNSIRELPNIGRLKTLERLWVTNNMLTGPLDPSFKDLVSIKEIDARFNSITNVDSVMHLPRLEQLHLGHNQVTKFKGSFPKLRTLVLDHCPITQFELDGPIVTLTSLNIASAKLVQFKDAVFDYLPNLNKLILDKNHFVSLSPHIGKLRKLEYFSMIKNPLSSLPPTIGCLSELKYLNLRECNLSKLPSEIWYCLKLETLNVSSNVLESFPKYTGQPPVPPGEQPQQNLTPSSTPGISSPPSFENLGSLEDANARRISQASTGLLSVGSGGAGRNNSVVSNPVPGGRKASTASRAYTEASSSSRKDSNFSQRLATTFSGSLRNLYLADNRLEDDIFRELVHLPELRVLNLSYNELTELPQGLLKRWQHLTELYLSGNELTALPSDDLEETSSLRTLHINANRFQVLPAELCKVSKLAVLDVGSNSLKYNVSNWPYDWNWNWNRNLRYLNFSGNKRLEIKPNIATLGPAAVNGTDLTGFNSLTHLRVLGLMDVTLTIKTIPEETEDRRVRTSASLAGSLAYGMADYLGKNEHLSIIDMMVPRLRPDNMDTLVGLFDGQSQSTGGSKIAKFLHENFTSTFVEELKRLQTEETPLDALRRTFLSLNKDMAAAAYKSIDDKDVRQYSRGSSAAKLLNQDDIHSGGVATVLYLRNMDLYVANVGDAQAVLVKSDGSRKHLTCVHDPAESHERARVRAAGGFVSRSGKLNDVLPVSRAFGYFQLMPAVIAAPHTAHFTLTEQDEMIIMASREVWEYVTPDVVVDVARSERGDLMIAAQKIRDLAIAFGATNKLMVMILGVSDLKKRERFKFRGPSLSMGPSSFPEEAIVPSVKRTRKPRDAPGDSRLARFDYVDAPIGELAIIFTDIKKSTALWERCPDAMRSAIQIHNDILRRQIGIVGGYEVKTEGDAFMVAFSTTTAALLWCFNCQLALLEAEWPTEILEQPQCKEWYDQDENLIFRGLSVRMGIHWGEPVCEKDPVTNRMDYFGPMVNRASRISAVADGGQIFVSSDFMSELQRTLEVYADSERTPSAGSANSDYNSDTWSNVRRELQQLNSQGFVIKDQGERKLKGLENPEPVYLVYPHSLSGRIAALEEVHPADAPAPTTVLRHSQLEIDTDLIWRLWEITLRLESLCSSLENPGQAHLNKPNNALFNALKRSGGELTDSAVLGLIDQQVTRIESTSQACVNTLAVRHMMRPFKPGDTLKDHAVPMSEILSQLQTQLAEFKALKEQLGGGEAGLPDPASQIAVNIMAPTPESGRSGVNSSSSSHVGHLTPSASPER</sequence>
<dbReference type="Pfam" id="PF00481">
    <property type="entry name" value="PP2C"/>
    <property type="match status" value="1"/>
</dbReference>
<evidence type="ECO:0000256" key="2">
    <source>
        <dbReference type="ARBA" id="ARBA00001946"/>
    </source>
</evidence>
<dbReference type="GO" id="GO:0005524">
    <property type="term" value="F:ATP binding"/>
    <property type="evidence" value="ECO:0007669"/>
    <property type="project" value="UniProtKB-KW"/>
</dbReference>
<dbReference type="InterPro" id="IPR001611">
    <property type="entry name" value="Leu-rich_rpt"/>
</dbReference>
<dbReference type="CDD" id="cd17214">
    <property type="entry name" value="RA_CYR1_like"/>
    <property type="match status" value="1"/>
</dbReference>
<evidence type="ECO:0000256" key="1">
    <source>
        <dbReference type="ARBA" id="ARBA00001593"/>
    </source>
</evidence>
<evidence type="ECO:0000256" key="6">
    <source>
        <dbReference type="ARBA" id="ARBA00021420"/>
    </source>
</evidence>
<feature type="compositionally biased region" description="Low complexity" evidence="17">
    <location>
        <begin position="350"/>
        <end position="359"/>
    </location>
</feature>
<reference evidence="21 22" key="1">
    <citation type="submission" date="2015-04" db="EMBL/GenBank/DDBJ databases">
        <authorList>
            <person name="Heijne W.H."/>
            <person name="Fedorova N.D."/>
            <person name="Nierman W.C."/>
            <person name="Vollebregt A.W."/>
            <person name="Zhao Z."/>
            <person name="Wu L."/>
            <person name="Kumar M."/>
            <person name="Stam H."/>
            <person name="van den Berg M.A."/>
            <person name="Pel H.J."/>
        </authorList>
    </citation>
    <scope>NUCLEOTIDE SEQUENCE [LARGE SCALE GENOMIC DNA]</scope>
    <source>
        <strain evidence="21 22">CBS 393.64</strain>
    </source>
</reference>
<dbReference type="PANTHER" id="PTHR48057:SF7">
    <property type="entry name" value="LEUCINE-RICH REPEAT SERINE_THREONINE-PROTEIN KINASE 1"/>
    <property type="match status" value="1"/>
</dbReference>
<comment type="caution">
    <text evidence="21">The sequence shown here is derived from an EMBL/GenBank/DDBJ whole genome shotgun (WGS) entry which is preliminary data.</text>
</comment>
<dbReference type="InterPro" id="IPR036457">
    <property type="entry name" value="PPM-type-like_dom_sf"/>
</dbReference>